<dbReference type="Pfam" id="PF06808">
    <property type="entry name" value="DctM"/>
    <property type="match status" value="1"/>
</dbReference>
<evidence type="ECO:0000259" key="9">
    <source>
        <dbReference type="Pfam" id="PF06808"/>
    </source>
</evidence>
<evidence type="ECO:0000256" key="4">
    <source>
        <dbReference type="ARBA" id="ARBA00022692"/>
    </source>
</evidence>
<dbReference type="PANTHER" id="PTHR33362">
    <property type="entry name" value="SIALIC ACID TRAP TRANSPORTER PERMEASE PROTEIN SIAT-RELATED"/>
    <property type="match status" value="1"/>
</dbReference>
<feature type="transmembrane region" description="Helical" evidence="8">
    <location>
        <begin position="281"/>
        <end position="306"/>
    </location>
</feature>
<dbReference type="GO" id="GO:0022857">
    <property type="term" value="F:transmembrane transporter activity"/>
    <property type="evidence" value="ECO:0007669"/>
    <property type="project" value="UniProtKB-UniRule"/>
</dbReference>
<name>A0A2T4YWZ1_9HYPH</name>
<evidence type="ECO:0000256" key="8">
    <source>
        <dbReference type="SAM" id="Phobius"/>
    </source>
</evidence>
<dbReference type="AlphaFoldDB" id="A0A2T4YWZ1"/>
<evidence type="ECO:0000313" key="10">
    <source>
        <dbReference type="EMBL" id="PTM49556.1"/>
    </source>
</evidence>
<proteinExistence type="predicted"/>
<evidence type="ECO:0000256" key="2">
    <source>
        <dbReference type="ARBA" id="ARBA00022475"/>
    </source>
</evidence>
<dbReference type="PANTHER" id="PTHR33362:SF7">
    <property type="entry name" value="SLL1103 PROTEIN"/>
    <property type="match status" value="1"/>
</dbReference>
<feature type="transmembrane region" description="Helical" evidence="8">
    <location>
        <begin position="65"/>
        <end position="89"/>
    </location>
</feature>
<reference evidence="10 11" key="1">
    <citation type="submission" date="2018-04" db="EMBL/GenBank/DDBJ databases">
        <title>Genomic Encyclopedia of Archaeal and Bacterial Type Strains, Phase II (KMG-II): from individual species to whole genera.</title>
        <authorList>
            <person name="Goeker M."/>
        </authorList>
    </citation>
    <scope>NUCLEOTIDE SEQUENCE [LARGE SCALE GENOMIC DNA]</scope>
    <source>
        <strain evidence="10 11">DSM 25521</strain>
    </source>
</reference>
<feature type="transmembrane region" description="Helical" evidence="8">
    <location>
        <begin position="101"/>
        <end position="131"/>
    </location>
</feature>
<keyword evidence="4 8" id="KW-0812">Transmembrane</keyword>
<protein>
    <submittedName>
        <fullName evidence="10">Tripartite ATP-independent transporter DctM subunit</fullName>
    </submittedName>
</protein>
<evidence type="ECO:0000256" key="7">
    <source>
        <dbReference type="RuleBase" id="RU369079"/>
    </source>
</evidence>
<comment type="subcellular location">
    <subcellularLocation>
        <location evidence="1 7">Cell inner membrane</location>
        <topology evidence="1 7">Multi-pass membrane protein</topology>
    </subcellularLocation>
</comment>
<feature type="transmembrane region" description="Helical" evidence="8">
    <location>
        <begin position="408"/>
        <end position="429"/>
    </location>
</feature>
<gene>
    <name evidence="10" type="ORF">C8P69_11826</name>
</gene>
<dbReference type="Proteomes" id="UP000241808">
    <property type="component" value="Unassembled WGS sequence"/>
</dbReference>
<evidence type="ECO:0000256" key="5">
    <source>
        <dbReference type="ARBA" id="ARBA00022989"/>
    </source>
</evidence>
<dbReference type="InterPro" id="IPR010656">
    <property type="entry name" value="DctM"/>
</dbReference>
<feature type="transmembrane region" description="Helical" evidence="8">
    <location>
        <begin position="326"/>
        <end position="357"/>
    </location>
</feature>
<keyword evidence="11" id="KW-1185">Reference proteome</keyword>
<dbReference type="EMBL" id="PZZL01000018">
    <property type="protein sequence ID" value="PTM49556.1"/>
    <property type="molecule type" value="Genomic_DNA"/>
</dbReference>
<evidence type="ECO:0000256" key="6">
    <source>
        <dbReference type="ARBA" id="ARBA00023136"/>
    </source>
</evidence>
<keyword evidence="7" id="KW-0813">Transport</keyword>
<feature type="transmembrane region" description="Helical" evidence="8">
    <location>
        <begin position="7"/>
        <end position="26"/>
    </location>
</feature>
<dbReference type="InterPro" id="IPR004681">
    <property type="entry name" value="TRAP_DctM"/>
</dbReference>
<comment type="caution">
    <text evidence="10">The sequence shown here is derived from an EMBL/GenBank/DDBJ whole genome shotgun (WGS) entry which is preliminary data.</text>
</comment>
<organism evidence="10 11">
    <name type="scientific">Phreatobacter oligotrophus</name>
    <dbReference type="NCBI Taxonomy" id="1122261"/>
    <lineage>
        <taxon>Bacteria</taxon>
        <taxon>Pseudomonadati</taxon>
        <taxon>Pseudomonadota</taxon>
        <taxon>Alphaproteobacteria</taxon>
        <taxon>Hyphomicrobiales</taxon>
        <taxon>Phreatobacteraceae</taxon>
        <taxon>Phreatobacter</taxon>
    </lineage>
</organism>
<dbReference type="OrthoDB" id="7339120at2"/>
<feature type="domain" description="TRAP C4-dicarboxylate transport system permease DctM subunit" evidence="9">
    <location>
        <begin position="9"/>
        <end position="432"/>
    </location>
</feature>
<accession>A0A2T4YWZ1</accession>
<feature type="transmembrane region" description="Helical" evidence="8">
    <location>
        <begin position="143"/>
        <end position="167"/>
    </location>
</feature>
<feature type="transmembrane region" description="Helical" evidence="8">
    <location>
        <begin position="222"/>
        <end position="247"/>
    </location>
</feature>
<evidence type="ECO:0000256" key="1">
    <source>
        <dbReference type="ARBA" id="ARBA00004429"/>
    </source>
</evidence>
<dbReference type="RefSeq" id="WP_108179499.1">
    <property type="nucleotide sequence ID" value="NZ_PZZL01000018.1"/>
</dbReference>
<feature type="transmembrane region" description="Helical" evidence="8">
    <location>
        <begin position="253"/>
        <end position="269"/>
    </location>
</feature>
<dbReference type="GO" id="GO:0005886">
    <property type="term" value="C:plasma membrane"/>
    <property type="evidence" value="ECO:0007669"/>
    <property type="project" value="UniProtKB-SubCell"/>
</dbReference>
<keyword evidence="5 8" id="KW-1133">Transmembrane helix</keyword>
<comment type="function">
    <text evidence="7">Part of the tripartite ATP-independent periplasmic (TRAP) transport system.</text>
</comment>
<evidence type="ECO:0000256" key="3">
    <source>
        <dbReference type="ARBA" id="ARBA00022519"/>
    </source>
</evidence>
<feature type="transmembrane region" description="Helical" evidence="8">
    <location>
        <begin position="179"/>
        <end position="201"/>
    </location>
</feature>
<evidence type="ECO:0000313" key="11">
    <source>
        <dbReference type="Proteomes" id="UP000241808"/>
    </source>
</evidence>
<sequence>MTLLAPAMFIALVIVLFLGFPVAFSLAAIASIFGVIGVLNGHFDVSFLTAIFFRIQGIFSNDNLLALPMLVFMGLLLERIGIAEAMFAALNRLFGNVSGGLAYTTIIVGAVISGITGFVSASVIAVGLIALPVMLRAGYDHRLATGVVAATGTLAQVIPPSLVLIVLAEQMEVSVTDLYRGALVPSLLLIGSYLTYVFVLTQIWPDRAPPDPSLASERCVGFLIRQALVAAGLPLGLVLMVLAAIYYGVATPTEGGAIGVTGTLLLGLLQNRLTLKKLRQAMLATGILICGLMFLLMGASFFTLVFRGLNGEQWVQALFNFVPAGQIGFVIFVSLIVFMIAFVLDFFEIAFIVLPLIVPVAQKLGIDMIWLTILLAVNLQTSFMHPPFGIAIYNLRSIAPSIVRTVDIYWGAVPFLCIQISMVGLLIMAPQLILKAARPPSVSPQNINITIPPLFGDSDTVSPWK</sequence>
<keyword evidence="3 7" id="KW-0997">Cell inner membrane</keyword>
<keyword evidence="6 8" id="KW-0472">Membrane</keyword>
<feature type="transmembrane region" description="Helical" evidence="8">
    <location>
        <begin position="369"/>
        <end position="388"/>
    </location>
</feature>
<keyword evidence="2" id="KW-1003">Cell membrane</keyword>